<dbReference type="SUPFAM" id="SSF51261">
    <property type="entry name" value="Duplicated hybrid motif"/>
    <property type="match status" value="1"/>
</dbReference>
<organism evidence="3">
    <name type="scientific">hydrothermal vent metagenome</name>
    <dbReference type="NCBI Taxonomy" id="652676"/>
    <lineage>
        <taxon>unclassified sequences</taxon>
        <taxon>metagenomes</taxon>
        <taxon>ecological metagenomes</taxon>
    </lineage>
</organism>
<dbReference type="PROSITE" id="PS51257">
    <property type="entry name" value="PROKAR_LIPOPROTEIN"/>
    <property type="match status" value="1"/>
</dbReference>
<proteinExistence type="predicted"/>
<dbReference type="Gene3D" id="2.70.70.10">
    <property type="entry name" value="Glucose Permease (Domain IIA)"/>
    <property type="match status" value="1"/>
</dbReference>
<dbReference type="InterPro" id="IPR011055">
    <property type="entry name" value="Dup_hybrid_motif"/>
</dbReference>
<dbReference type="GO" id="GO:0004222">
    <property type="term" value="F:metalloendopeptidase activity"/>
    <property type="evidence" value="ECO:0007669"/>
    <property type="project" value="TreeGrafter"/>
</dbReference>
<evidence type="ECO:0000259" key="2">
    <source>
        <dbReference type="Pfam" id="PF01551"/>
    </source>
</evidence>
<evidence type="ECO:0000256" key="1">
    <source>
        <dbReference type="SAM" id="MobiDB-lite"/>
    </source>
</evidence>
<evidence type="ECO:0000313" key="3">
    <source>
        <dbReference type="EMBL" id="VAW31470.1"/>
    </source>
</evidence>
<dbReference type="InterPro" id="IPR016047">
    <property type="entry name" value="M23ase_b-sheet_dom"/>
</dbReference>
<dbReference type="InterPro" id="IPR050570">
    <property type="entry name" value="Cell_wall_metabolism_enzyme"/>
</dbReference>
<dbReference type="EMBL" id="UOEU01000226">
    <property type="protein sequence ID" value="VAW31470.1"/>
    <property type="molecule type" value="Genomic_DNA"/>
</dbReference>
<dbReference type="Pfam" id="PF01551">
    <property type="entry name" value="Peptidase_M23"/>
    <property type="match status" value="1"/>
</dbReference>
<protein>
    <recommendedName>
        <fullName evidence="2">M23ase beta-sheet core domain-containing protein</fullName>
    </recommendedName>
</protein>
<name>A0A3B0UQQ3_9ZZZZ</name>
<dbReference type="PANTHER" id="PTHR21666:SF270">
    <property type="entry name" value="MUREIN HYDROLASE ACTIVATOR ENVC"/>
    <property type="match status" value="1"/>
</dbReference>
<gene>
    <name evidence="3" type="ORF">MNBD_CHLOROFLEXI01-850</name>
</gene>
<sequence>MKRLWGAVVFLLLMAGCQQTAVEPSSPQQAAVAVQAATPTLQTILAQPVIEYSEPPPAAEMPSFSLAQPEDEGVAPAQTAVPPSAIELPTPTASPIPSPTPPHLRYTLPEEHYRFWRPIREGENNWTDKVYTYGGTRGGTLRPHYGVEFSVPYASDVIAAANGTVRFAGSDDTLIFGPELNFYGNLVIIEQDAPLNGQPVFTVYGHLSEVLVTEGQPVFMQQLIARSGASGVADGSHLHFEVRVGGDSYSDARNPLLWLYPFPDKGVVVGRVLNPAGQLLPEVTITLSPIGGGNRSHTTSSYADSNLNSDPLWQENFVIDDVGAGNYKATVQIGDVRVTQEISVRPYRTTFVELIIDPPPPTPTPEATP</sequence>
<reference evidence="3" key="1">
    <citation type="submission" date="2018-06" db="EMBL/GenBank/DDBJ databases">
        <authorList>
            <person name="Zhirakovskaya E."/>
        </authorList>
    </citation>
    <scope>NUCLEOTIDE SEQUENCE</scope>
</reference>
<accession>A0A3B0UQQ3</accession>
<feature type="region of interest" description="Disordered" evidence="1">
    <location>
        <begin position="56"/>
        <end position="78"/>
    </location>
</feature>
<dbReference type="PANTHER" id="PTHR21666">
    <property type="entry name" value="PEPTIDASE-RELATED"/>
    <property type="match status" value="1"/>
</dbReference>
<dbReference type="AlphaFoldDB" id="A0A3B0UQQ3"/>
<dbReference type="CDD" id="cd12797">
    <property type="entry name" value="M23_peptidase"/>
    <property type="match status" value="1"/>
</dbReference>
<feature type="domain" description="M23ase beta-sheet core" evidence="2">
    <location>
        <begin position="143"/>
        <end position="248"/>
    </location>
</feature>